<organism evidence="1 2">
    <name type="scientific">Microcella alkaliphila</name>
    <dbReference type="NCBI Taxonomy" id="279828"/>
    <lineage>
        <taxon>Bacteria</taxon>
        <taxon>Bacillati</taxon>
        <taxon>Actinomycetota</taxon>
        <taxon>Actinomycetes</taxon>
        <taxon>Micrococcales</taxon>
        <taxon>Microbacteriaceae</taxon>
        <taxon>Microcella</taxon>
    </lineage>
</organism>
<dbReference type="Proteomes" id="UP000218965">
    <property type="component" value="Chromosome"/>
</dbReference>
<name>A0A0U5BSX8_9MICO</name>
<dbReference type="EMBL" id="AP017315">
    <property type="protein sequence ID" value="BAU31517.1"/>
    <property type="molecule type" value="Genomic_DNA"/>
</dbReference>
<evidence type="ECO:0000313" key="2">
    <source>
        <dbReference type="Proteomes" id="UP000218965"/>
    </source>
</evidence>
<gene>
    <name evidence="1" type="ORF">MalAC0309_0648</name>
</gene>
<sequence>MSALEFTLYVFQHREGIDHPREDESVERLYVPAGDPPQTLWIGVTPIQSVYAIQFPVSMQYCDETACTLPEKRFEEASPRGAMIMRSSVVSGNAPPLELKSFGYRKPTAIELVG</sequence>
<evidence type="ECO:0000313" key="1">
    <source>
        <dbReference type="EMBL" id="BAU31517.1"/>
    </source>
</evidence>
<dbReference type="KEGG" id="malk:MalAC0309_0648"/>
<protein>
    <submittedName>
        <fullName evidence="1">Putative mitochondrial carrier protein</fullName>
    </submittedName>
</protein>
<dbReference type="AlphaFoldDB" id="A0A0U5BSX8"/>
<reference evidence="1 2" key="2">
    <citation type="submission" date="2016-01" db="EMBL/GenBank/DDBJ databases">
        <title>Microcella alkaliphila JAM AC0309 whole genome shotgun sequence.</title>
        <authorList>
            <person name="Kurata A."/>
            <person name="Hirose Y."/>
            <person name="Kishimoto N."/>
            <person name="Kobayashi T."/>
        </authorList>
    </citation>
    <scope>NUCLEOTIDE SEQUENCE [LARGE SCALE GENOMIC DNA]</scope>
    <source>
        <strain evidence="1 2">JAM AC0309</strain>
    </source>
</reference>
<accession>A0A0U5BSX8</accession>
<proteinExistence type="predicted"/>
<reference evidence="2" key="1">
    <citation type="submission" date="2015-12" db="EMBL/GenBank/DDBJ databases">
        <authorList>
            <person name="Shamseldin A."/>
            <person name="Moawad H."/>
            <person name="Abd El-Rahim W.M."/>
            <person name="Sadowsky M.J."/>
        </authorList>
    </citation>
    <scope>NUCLEOTIDE SEQUENCE [LARGE SCALE GENOMIC DNA]</scope>
    <source>
        <strain evidence="2">JAM AC0309</strain>
    </source>
</reference>